<dbReference type="InterPro" id="IPR018688">
    <property type="entry name" value="PpoB2-like"/>
</dbReference>
<gene>
    <name evidence="3" type="ORF">J2800_001475</name>
</gene>
<keyword evidence="2" id="KW-0472">Membrane</keyword>
<evidence type="ECO:0000313" key="3">
    <source>
        <dbReference type="EMBL" id="MDR6530736.1"/>
    </source>
</evidence>
<dbReference type="Proteomes" id="UP001262754">
    <property type="component" value="Unassembled WGS sequence"/>
</dbReference>
<keyword evidence="2" id="KW-1133">Transmembrane helix</keyword>
<dbReference type="RefSeq" id="WP_310030410.1">
    <property type="nucleotide sequence ID" value="NZ_JAVDRL010000004.1"/>
</dbReference>
<evidence type="ECO:0008006" key="5">
    <source>
        <dbReference type="Google" id="ProtNLM"/>
    </source>
</evidence>
<name>A0ABU1MX45_9CAUL</name>
<evidence type="ECO:0000256" key="2">
    <source>
        <dbReference type="SAM" id="Phobius"/>
    </source>
</evidence>
<accession>A0ABU1MX45</accession>
<dbReference type="EMBL" id="JAVDRL010000004">
    <property type="protein sequence ID" value="MDR6530736.1"/>
    <property type="molecule type" value="Genomic_DNA"/>
</dbReference>
<feature type="region of interest" description="Disordered" evidence="1">
    <location>
        <begin position="222"/>
        <end position="255"/>
    </location>
</feature>
<organism evidence="3 4">
    <name type="scientific">Caulobacter rhizosphaerae</name>
    <dbReference type="NCBI Taxonomy" id="2010972"/>
    <lineage>
        <taxon>Bacteria</taxon>
        <taxon>Pseudomonadati</taxon>
        <taxon>Pseudomonadota</taxon>
        <taxon>Alphaproteobacteria</taxon>
        <taxon>Caulobacterales</taxon>
        <taxon>Caulobacteraceae</taxon>
        <taxon>Caulobacter</taxon>
    </lineage>
</organism>
<keyword evidence="4" id="KW-1185">Reference proteome</keyword>
<evidence type="ECO:0000313" key="4">
    <source>
        <dbReference type="Proteomes" id="UP001262754"/>
    </source>
</evidence>
<dbReference type="Pfam" id="PF09948">
    <property type="entry name" value="PpoB2"/>
    <property type="match status" value="1"/>
</dbReference>
<protein>
    <recommendedName>
        <fullName evidence="5">DUF2182 domain-containing protein</fullName>
    </recommendedName>
</protein>
<keyword evidence="2" id="KW-0812">Transmembrane</keyword>
<comment type="caution">
    <text evidence="3">The sequence shown here is derived from an EMBL/GenBank/DDBJ whole genome shotgun (WGS) entry which is preliminary data.</text>
</comment>
<feature type="transmembrane region" description="Helical" evidence="2">
    <location>
        <begin position="94"/>
        <end position="120"/>
    </location>
</feature>
<sequence length="269" mass="28016">MQARSAWLILMCVAGLGWAAMIAIGHPFLSLSNCASGASAIGDGWRNLQAGLLLNPADRLAEGWAAMVLAMTPMALGPALTAPRNASPEAPSALPLFVAGYGALWLLAGLALVPAALWVAGALPDRGAALTAMAVTALAWRVSPFHRLASRLCRPSSPAEASGPAPGRRALDGFRHGAGCVLTCWPLMLAPLVVHGHHIVLMMAATVLQWADHGRLRRLAEARATRRAPTDDAFRIASQSSRAHPKPNEDGPPVATLVHHASGVRHAAG</sequence>
<feature type="compositionally biased region" description="Basic and acidic residues" evidence="1">
    <location>
        <begin position="222"/>
        <end position="234"/>
    </location>
</feature>
<reference evidence="3 4" key="1">
    <citation type="submission" date="2023-07" db="EMBL/GenBank/DDBJ databases">
        <title>Sorghum-associated microbial communities from plants grown in Nebraska, USA.</title>
        <authorList>
            <person name="Schachtman D."/>
        </authorList>
    </citation>
    <scope>NUCLEOTIDE SEQUENCE [LARGE SCALE GENOMIC DNA]</scope>
    <source>
        <strain evidence="3 4">DS2154</strain>
    </source>
</reference>
<evidence type="ECO:0000256" key="1">
    <source>
        <dbReference type="SAM" id="MobiDB-lite"/>
    </source>
</evidence>
<proteinExistence type="predicted"/>